<dbReference type="PANTHER" id="PTHR30193:SF37">
    <property type="entry name" value="INNER MEMBRANE ABC TRANSPORTER PERMEASE PROTEIN YCJO"/>
    <property type="match status" value="1"/>
</dbReference>
<name>A0A841HZ60_9DEIO</name>
<feature type="transmembrane region" description="Helical" evidence="7">
    <location>
        <begin position="27"/>
        <end position="49"/>
    </location>
</feature>
<evidence type="ECO:0000256" key="4">
    <source>
        <dbReference type="ARBA" id="ARBA00022692"/>
    </source>
</evidence>
<evidence type="ECO:0000256" key="2">
    <source>
        <dbReference type="ARBA" id="ARBA00022448"/>
    </source>
</evidence>
<dbReference type="EMBL" id="JACHHG010000003">
    <property type="protein sequence ID" value="MBB6097499.1"/>
    <property type="molecule type" value="Genomic_DNA"/>
</dbReference>
<feature type="domain" description="ABC transmembrane type-1" evidence="8">
    <location>
        <begin position="85"/>
        <end position="296"/>
    </location>
</feature>
<dbReference type="CDD" id="cd06261">
    <property type="entry name" value="TM_PBP2"/>
    <property type="match status" value="1"/>
</dbReference>
<dbReference type="GO" id="GO:0005886">
    <property type="term" value="C:plasma membrane"/>
    <property type="evidence" value="ECO:0007669"/>
    <property type="project" value="UniProtKB-SubCell"/>
</dbReference>
<comment type="similarity">
    <text evidence="7">Belongs to the binding-protein-dependent transport system permease family.</text>
</comment>
<organism evidence="9 10">
    <name type="scientific">Deinobacterium chartae</name>
    <dbReference type="NCBI Taxonomy" id="521158"/>
    <lineage>
        <taxon>Bacteria</taxon>
        <taxon>Thermotogati</taxon>
        <taxon>Deinococcota</taxon>
        <taxon>Deinococci</taxon>
        <taxon>Deinococcales</taxon>
        <taxon>Deinococcaceae</taxon>
        <taxon>Deinobacterium</taxon>
    </lineage>
</organism>
<keyword evidence="10" id="KW-1185">Reference proteome</keyword>
<comment type="caution">
    <text evidence="9">The sequence shown here is derived from an EMBL/GenBank/DDBJ whole genome shotgun (WGS) entry which is preliminary data.</text>
</comment>
<proteinExistence type="inferred from homology"/>
<keyword evidence="6 7" id="KW-0472">Membrane</keyword>
<feature type="transmembrane region" description="Helical" evidence="7">
    <location>
        <begin position="173"/>
        <end position="197"/>
    </location>
</feature>
<keyword evidence="3" id="KW-1003">Cell membrane</keyword>
<reference evidence="9 10" key="1">
    <citation type="submission" date="2020-08" db="EMBL/GenBank/DDBJ databases">
        <title>Genomic Encyclopedia of Type Strains, Phase IV (KMG-IV): sequencing the most valuable type-strain genomes for metagenomic binning, comparative biology and taxonomic classification.</title>
        <authorList>
            <person name="Goeker M."/>
        </authorList>
    </citation>
    <scope>NUCLEOTIDE SEQUENCE [LARGE SCALE GENOMIC DNA]</scope>
    <source>
        <strain evidence="9 10">DSM 21458</strain>
    </source>
</reference>
<dbReference type="PANTHER" id="PTHR30193">
    <property type="entry name" value="ABC TRANSPORTER PERMEASE PROTEIN"/>
    <property type="match status" value="1"/>
</dbReference>
<dbReference type="GO" id="GO:0055085">
    <property type="term" value="P:transmembrane transport"/>
    <property type="evidence" value="ECO:0007669"/>
    <property type="project" value="InterPro"/>
</dbReference>
<dbReference type="RefSeq" id="WP_183985006.1">
    <property type="nucleotide sequence ID" value="NZ_JACHHG010000003.1"/>
</dbReference>
<dbReference type="Proteomes" id="UP000569951">
    <property type="component" value="Unassembled WGS sequence"/>
</dbReference>
<dbReference type="InterPro" id="IPR051393">
    <property type="entry name" value="ABC_transporter_permease"/>
</dbReference>
<evidence type="ECO:0000256" key="1">
    <source>
        <dbReference type="ARBA" id="ARBA00004651"/>
    </source>
</evidence>
<dbReference type="PROSITE" id="PS50928">
    <property type="entry name" value="ABC_TM1"/>
    <property type="match status" value="1"/>
</dbReference>
<feature type="transmembrane region" description="Helical" evidence="7">
    <location>
        <begin position="275"/>
        <end position="295"/>
    </location>
</feature>
<dbReference type="AlphaFoldDB" id="A0A841HZ60"/>
<feature type="transmembrane region" description="Helical" evidence="7">
    <location>
        <begin position="122"/>
        <end position="142"/>
    </location>
</feature>
<dbReference type="Pfam" id="PF00528">
    <property type="entry name" value="BPD_transp_1"/>
    <property type="match status" value="1"/>
</dbReference>
<evidence type="ECO:0000256" key="3">
    <source>
        <dbReference type="ARBA" id="ARBA00022475"/>
    </source>
</evidence>
<evidence type="ECO:0000256" key="7">
    <source>
        <dbReference type="RuleBase" id="RU363032"/>
    </source>
</evidence>
<keyword evidence="9" id="KW-0762">Sugar transport</keyword>
<keyword evidence="4 7" id="KW-0812">Transmembrane</keyword>
<feature type="transmembrane region" description="Helical" evidence="7">
    <location>
        <begin position="89"/>
        <end position="110"/>
    </location>
</feature>
<feature type="transmembrane region" description="Helical" evidence="7">
    <location>
        <begin position="218"/>
        <end position="243"/>
    </location>
</feature>
<dbReference type="SUPFAM" id="SSF161098">
    <property type="entry name" value="MetI-like"/>
    <property type="match status" value="1"/>
</dbReference>
<accession>A0A841HZ60</accession>
<keyword evidence="2 7" id="KW-0813">Transport</keyword>
<evidence type="ECO:0000259" key="8">
    <source>
        <dbReference type="PROSITE" id="PS50928"/>
    </source>
</evidence>
<evidence type="ECO:0000313" key="9">
    <source>
        <dbReference type="EMBL" id="MBB6097499.1"/>
    </source>
</evidence>
<evidence type="ECO:0000256" key="5">
    <source>
        <dbReference type="ARBA" id="ARBA00022989"/>
    </source>
</evidence>
<evidence type="ECO:0000313" key="10">
    <source>
        <dbReference type="Proteomes" id="UP000569951"/>
    </source>
</evidence>
<sequence length="305" mass="34230">MKVQKSQTLTAVRRDWRKAFWSAEARVGYAFLLPMLVLFIVFRIGPALAGVVLSLMDYRVAGASRFVGFENFARLMQDALFWESLRVTFTYVLISVPLVTVVALAMALLVNQPVRWQGFFRASLFLPYVTSLVMAGIVWSWMYEPGGFVNGVLGLFGLRPISWLEQEATVLPAIAAMAVWKSFGYSMMVLLSGLLAIPRDYYEAADIDGARPWSKFRFITLPLLKPALFFVLVIETIGAFQVFDAVYVMTSGGPVRASYSIVYMLYDQGFKFFNFGYASAIGVVLFLIILVFSLIQRKLVGRTDA</sequence>
<comment type="subcellular location">
    <subcellularLocation>
        <location evidence="1 7">Cell membrane</location>
        <topology evidence="1 7">Multi-pass membrane protein</topology>
    </subcellularLocation>
</comment>
<evidence type="ECO:0000256" key="6">
    <source>
        <dbReference type="ARBA" id="ARBA00023136"/>
    </source>
</evidence>
<protein>
    <submittedName>
        <fullName evidence="9">Multiple sugar transport system permease protein</fullName>
    </submittedName>
</protein>
<dbReference type="InterPro" id="IPR035906">
    <property type="entry name" value="MetI-like_sf"/>
</dbReference>
<dbReference type="Gene3D" id="1.10.3720.10">
    <property type="entry name" value="MetI-like"/>
    <property type="match status" value="1"/>
</dbReference>
<keyword evidence="5 7" id="KW-1133">Transmembrane helix</keyword>
<gene>
    <name evidence="9" type="ORF">HNR42_000916</name>
</gene>
<dbReference type="InterPro" id="IPR000515">
    <property type="entry name" value="MetI-like"/>
</dbReference>